<protein>
    <submittedName>
        <fullName evidence="7">TetR/AcrR family transcriptional regulator</fullName>
    </submittedName>
</protein>
<keyword evidence="3" id="KW-0804">Transcription</keyword>
<dbReference type="GO" id="GO:0003700">
    <property type="term" value="F:DNA-binding transcription factor activity"/>
    <property type="evidence" value="ECO:0007669"/>
    <property type="project" value="TreeGrafter"/>
</dbReference>
<dbReference type="Proteomes" id="UP000550729">
    <property type="component" value="Unassembled WGS sequence"/>
</dbReference>
<dbReference type="AlphaFoldDB" id="A0A848KQS9"/>
<evidence type="ECO:0000256" key="4">
    <source>
        <dbReference type="PROSITE-ProRule" id="PRU00335"/>
    </source>
</evidence>
<evidence type="ECO:0000313" key="8">
    <source>
        <dbReference type="Proteomes" id="UP000550729"/>
    </source>
</evidence>
<evidence type="ECO:0000313" key="7">
    <source>
        <dbReference type="EMBL" id="NMO01056.1"/>
    </source>
</evidence>
<dbReference type="SUPFAM" id="SSF46689">
    <property type="entry name" value="Homeodomain-like"/>
    <property type="match status" value="1"/>
</dbReference>
<evidence type="ECO:0000256" key="5">
    <source>
        <dbReference type="SAM" id="MobiDB-lite"/>
    </source>
</evidence>
<evidence type="ECO:0000256" key="1">
    <source>
        <dbReference type="ARBA" id="ARBA00023015"/>
    </source>
</evidence>
<dbReference type="InterPro" id="IPR011075">
    <property type="entry name" value="TetR_C"/>
</dbReference>
<keyword evidence="1" id="KW-0805">Transcription regulation</keyword>
<evidence type="ECO:0000256" key="3">
    <source>
        <dbReference type="ARBA" id="ARBA00023163"/>
    </source>
</evidence>
<keyword evidence="8" id="KW-1185">Reference proteome</keyword>
<dbReference type="InterPro" id="IPR009057">
    <property type="entry name" value="Homeodomain-like_sf"/>
</dbReference>
<feature type="region of interest" description="Disordered" evidence="5">
    <location>
        <begin position="1"/>
        <end position="23"/>
    </location>
</feature>
<comment type="caution">
    <text evidence="7">The sequence shown here is derived from an EMBL/GenBank/DDBJ whole genome shotgun (WGS) entry which is preliminary data.</text>
</comment>
<keyword evidence="2 4" id="KW-0238">DNA-binding</keyword>
<feature type="DNA-binding region" description="H-T-H motif" evidence="4">
    <location>
        <begin position="45"/>
        <end position="64"/>
    </location>
</feature>
<sequence>MRQDETVPDATTPARRTGGRSARVQDAVEAAALELLLDVGYSGLTMRAVAQAAGVAETTIYRRWPTVDHLTAAALLRLAAVDNPIPDTGSIEGDLHALLTQIVALLNRPRVLRVVRSAAALDDDSTGSIRAARSAFFDHRFATATSIVERAIGRHELPADTDAYQLIEAISAPAYMRALLGNRPIDDDFIAATVAYALAGARAGTRDDTLGNSWDGSR</sequence>
<name>A0A848KQS9_9ACTN</name>
<dbReference type="Gene3D" id="1.10.357.10">
    <property type="entry name" value="Tetracycline Repressor, domain 2"/>
    <property type="match status" value="1"/>
</dbReference>
<proteinExistence type="predicted"/>
<evidence type="ECO:0000256" key="2">
    <source>
        <dbReference type="ARBA" id="ARBA00023125"/>
    </source>
</evidence>
<organism evidence="7 8">
    <name type="scientific">Gordonia asplenii</name>
    <dbReference type="NCBI Taxonomy" id="2725283"/>
    <lineage>
        <taxon>Bacteria</taxon>
        <taxon>Bacillati</taxon>
        <taxon>Actinomycetota</taxon>
        <taxon>Actinomycetes</taxon>
        <taxon>Mycobacteriales</taxon>
        <taxon>Gordoniaceae</taxon>
        <taxon>Gordonia</taxon>
    </lineage>
</organism>
<dbReference type="Gene3D" id="1.10.10.60">
    <property type="entry name" value="Homeodomain-like"/>
    <property type="match status" value="1"/>
</dbReference>
<dbReference type="PANTHER" id="PTHR30055">
    <property type="entry name" value="HTH-TYPE TRANSCRIPTIONAL REGULATOR RUTR"/>
    <property type="match status" value="1"/>
</dbReference>
<dbReference type="InterPro" id="IPR036271">
    <property type="entry name" value="Tet_transcr_reg_TetR-rel_C_sf"/>
</dbReference>
<gene>
    <name evidence="7" type="ORF">HH308_07485</name>
</gene>
<dbReference type="InterPro" id="IPR001647">
    <property type="entry name" value="HTH_TetR"/>
</dbReference>
<reference evidence="7 8" key="1">
    <citation type="submission" date="2020-04" db="EMBL/GenBank/DDBJ databases">
        <title>Gordonia sp. nov. TBRC 11910.</title>
        <authorList>
            <person name="Suriyachadkun C."/>
        </authorList>
    </citation>
    <scope>NUCLEOTIDE SEQUENCE [LARGE SCALE GENOMIC DNA]</scope>
    <source>
        <strain evidence="7 8">TBRC 11910</strain>
    </source>
</reference>
<dbReference type="GO" id="GO:0000976">
    <property type="term" value="F:transcription cis-regulatory region binding"/>
    <property type="evidence" value="ECO:0007669"/>
    <property type="project" value="TreeGrafter"/>
</dbReference>
<dbReference type="InterPro" id="IPR050109">
    <property type="entry name" value="HTH-type_TetR-like_transc_reg"/>
</dbReference>
<evidence type="ECO:0000259" key="6">
    <source>
        <dbReference type="PROSITE" id="PS50977"/>
    </source>
</evidence>
<feature type="domain" description="HTH tetR-type" evidence="6">
    <location>
        <begin position="22"/>
        <end position="82"/>
    </location>
</feature>
<dbReference type="PANTHER" id="PTHR30055:SF148">
    <property type="entry name" value="TETR-FAMILY TRANSCRIPTIONAL REGULATOR"/>
    <property type="match status" value="1"/>
</dbReference>
<dbReference type="SUPFAM" id="SSF48498">
    <property type="entry name" value="Tetracyclin repressor-like, C-terminal domain"/>
    <property type="match status" value="1"/>
</dbReference>
<dbReference type="EMBL" id="JABBNB010000006">
    <property type="protein sequence ID" value="NMO01056.1"/>
    <property type="molecule type" value="Genomic_DNA"/>
</dbReference>
<accession>A0A848KQS9</accession>
<dbReference type="PROSITE" id="PS50977">
    <property type="entry name" value="HTH_TETR_2"/>
    <property type="match status" value="1"/>
</dbReference>
<dbReference type="Pfam" id="PF16859">
    <property type="entry name" value="TetR_C_11"/>
    <property type="match status" value="1"/>
</dbReference>
<dbReference type="Pfam" id="PF00440">
    <property type="entry name" value="TetR_N"/>
    <property type="match status" value="1"/>
</dbReference>